<feature type="non-terminal residue" evidence="4">
    <location>
        <position position="245"/>
    </location>
</feature>
<feature type="signal peptide" evidence="2">
    <location>
        <begin position="1"/>
        <end position="18"/>
    </location>
</feature>
<sequence length="245" mass="28017">MVQWQLTFLFGCVIVVLANPKSTIGRVHIDRNIQLRGEDTNMDINCWIKMKEPNVSYSWILSPPMLDSVSENEAPSSSNNTTVFIITSELIQIHKCLEATSRRIKTSSYSCLLQLNLLITRKESCLNQLINQTLQGSCISIDNDNEHVERSENFILTFLNETPGKIAEMDDEGNLKIFVHPRFDSPSPYFSATLWWKNSSEQIHHHDLENKKVTNFILGMLAPICVLLYIAFYLSCFRNSNNLDA</sequence>
<evidence type="ECO:0000259" key="3">
    <source>
        <dbReference type="PROSITE" id="PS50835"/>
    </source>
</evidence>
<dbReference type="InterPro" id="IPR007110">
    <property type="entry name" value="Ig-like_dom"/>
</dbReference>
<feature type="transmembrane region" description="Helical" evidence="1">
    <location>
        <begin position="216"/>
        <end position="236"/>
    </location>
</feature>
<dbReference type="EMBL" id="HACA01002815">
    <property type="protein sequence ID" value="CDW20176.1"/>
    <property type="molecule type" value="Transcribed_RNA"/>
</dbReference>
<name>A0A0K2T400_LEPSM</name>
<keyword evidence="1" id="KW-0812">Transmembrane</keyword>
<evidence type="ECO:0000256" key="2">
    <source>
        <dbReference type="SAM" id="SignalP"/>
    </source>
</evidence>
<dbReference type="PROSITE" id="PS50835">
    <property type="entry name" value="IG_LIKE"/>
    <property type="match status" value="1"/>
</dbReference>
<accession>A0A0K2T400</accession>
<reference evidence="4" key="1">
    <citation type="submission" date="2014-05" db="EMBL/GenBank/DDBJ databases">
        <authorList>
            <person name="Chronopoulou M."/>
        </authorList>
    </citation>
    <scope>NUCLEOTIDE SEQUENCE</scope>
    <source>
        <tissue evidence="4">Whole organism</tissue>
    </source>
</reference>
<keyword evidence="2" id="KW-0732">Signal</keyword>
<feature type="domain" description="Ig-like" evidence="3">
    <location>
        <begin position="20"/>
        <end position="127"/>
    </location>
</feature>
<dbReference type="AlphaFoldDB" id="A0A0K2T400"/>
<protein>
    <recommendedName>
        <fullName evidence="3">Ig-like domain-containing protein</fullName>
    </recommendedName>
</protein>
<proteinExistence type="predicted"/>
<organism evidence="4">
    <name type="scientific">Lepeophtheirus salmonis</name>
    <name type="common">Salmon louse</name>
    <name type="synonym">Caligus salmonis</name>
    <dbReference type="NCBI Taxonomy" id="72036"/>
    <lineage>
        <taxon>Eukaryota</taxon>
        <taxon>Metazoa</taxon>
        <taxon>Ecdysozoa</taxon>
        <taxon>Arthropoda</taxon>
        <taxon>Crustacea</taxon>
        <taxon>Multicrustacea</taxon>
        <taxon>Hexanauplia</taxon>
        <taxon>Copepoda</taxon>
        <taxon>Siphonostomatoida</taxon>
        <taxon>Caligidae</taxon>
        <taxon>Lepeophtheirus</taxon>
    </lineage>
</organism>
<keyword evidence="1" id="KW-1133">Transmembrane helix</keyword>
<keyword evidence="1" id="KW-0472">Membrane</keyword>
<evidence type="ECO:0000313" key="4">
    <source>
        <dbReference type="EMBL" id="CDW20176.1"/>
    </source>
</evidence>
<evidence type="ECO:0000256" key="1">
    <source>
        <dbReference type="SAM" id="Phobius"/>
    </source>
</evidence>
<feature type="chain" id="PRO_5005487382" description="Ig-like domain-containing protein" evidence="2">
    <location>
        <begin position="19"/>
        <end position="245"/>
    </location>
</feature>